<dbReference type="InterPro" id="IPR050706">
    <property type="entry name" value="Cyclic-di-GMP_PDE-like"/>
</dbReference>
<feature type="domain" description="EAL" evidence="2">
    <location>
        <begin position="313"/>
        <end position="562"/>
    </location>
</feature>
<keyword evidence="1" id="KW-1133">Transmembrane helix</keyword>
<evidence type="ECO:0000313" key="4">
    <source>
        <dbReference type="EMBL" id="AXK80345.1"/>
    </source>
</evidence>
<dbReference type="InterPro" id="IPR001633">
    <property type="entry name" value="EAL_dom"/>
</dbReference>
<feature type="domain" description="GGDEF" evidence="3">
    <location>
        <begin position="173"/>
        <end position="304"/>
    </location>
</feature>
<dbReference type="KEGG" id="ptaw:DW352_07330"/>
<dbReference type="Gene3D" id="3.20.20.450">
    <property type="entry name" value="EAL domain"/>
    <property type="match status" value="1"/>
</dbReference>
<evidence type="ECO:0000313" key="5">
    <source>
        <dbReference type="Proteomes" id="UP000254889"/>
    </source>
</evidence>
<dbReference type="CDD" id="cd01949">
    <property type="entry name" value="GGDEF"/>
    <property type="match status" value="1"/>
</dbReference>
<dbReference type="Pfam" id="PF00990">
    <property type="entry name" value="GGDEF"/>
    <property type="match status" value="1"/>
</dbReference>
<dbReference type="EMBL" id="CP031417">
    <property type="protein sequence ID" value="AXK80345.1"/>
    <property type="molecule type" value="Genomic_DNA"/>
</dbReference>
<dbReference type="AlphaFoldDB" id="A0A345ZTU8"/>
<feature type="transmembrane region" description="Helical" evidence="1">
    <location>
        <begin position="104"/>
        <end position="127"/>
    </location>
</feature>
<evidence type="ECO:0000259" key="3">
    <source>
        <dbReference type="PROSITE" id="PS50887"/>
    </source>
</evidence>
<dbReference type="GO" id="GO:0071111">
    <property type="term" value="F:cyclic-guanylate-specific phosphodiesterase activity"/>
    <property type="evidence" value="ECO:0007669"/>
    <property type="project" value="InterPro"/>
</dbReference>
<dbReference type="CDD" id="cd01948">
    <property type="entry name" value="EAL"/>
    <property type="match status" value="1"/>
</dbReference>
<evidence type="ECO:0000256" key="1">
    <source>
        <dbReference type="SAM" id="Phobius"/>
    </source>
</evidence>
<dbReference type="OrthoDB" id="9814202at2"/>
<keyword evidence="1" id="KW-0812">Transmembrane</keyword>
<dbReference type="InterPro" id="IPR029787">
    <property type="entry name" value="Nucleotide_cyclase"/>
</dbReference>
<dbReference type="Proteomes" id="UP000254889">
    <property type="component" value="Chromosome"/>
</dbReference>
<dbReference type="InterPro" id="IPR043128">
    <property type="entry name" value="Rev_trsase/Diguanyl_cyclase"/>
</dbReference>
<dbReference type="Gene3D" id="3.30.70.270">
    <property type="match status" value="1"/>
</dbReference>
<reference evidence="4 5" key="1">
    <citation type="submission" date="2018-07" db="EMBL/GenBank/DDBJ databases">
        <authorList>
            <person name="Quirk P.G."/>
            <person name="Krulwich T.A."/>
        </authorList>
    </citation>
    <scope>NUCLEOTIDE SEQUENCE [LARGE SCALE GENOMIC DNA]</scope>
    <source>
        <strain evidence="4 5">CC-BB4</strain>
    </source>
</reference>
<gene>
    <name evidence="4" type="ORF">DW352_07330</name>
</gene>
<dbReference type="PROSITE" id="PS50883">
    <property type="entry name" value="EAL"/>
    <property type="match status" value="1"/>
</dbReference>
<keyword evidence="1" id="KW-0472">Membrane</keyword>
<dbReference type="PANTHER" id="PTHR33121:SF79">
    <property type="entry name" value="CYCLIC DI-GMP PHOSPHODIESTERASE PDED-RELATED"/>
    <property type="match status" value="1"/>
</dbReference>
<dbReference type="SUPFAM" id="SSF141868">
    <property type="entry name" value="EAL domain-like"/>
    <property type="match status" value="1"/>
</dbReference>
<protein>
    <submittedName>
        <fullName evidence="4">GGDEF domain-containing protein</fullName>
    </submittedName>
</protein>
<dbReference type="NCBIfam" id="TIGR00254">
    <property type="entry name" value="GGDEF"/>
    <property type="match status" value="1"/>
</dbReference>
<dbReference type="InterPro" id="IPR035919">
    <property type="entry name" value="EAL_sf"/>
</dbReference>
<organism evidence="4 5">
    <name type="scientific">Pseudolabrys taiwanensis</name>
    <dbReference type="NCBI Taxonomy" id="331696"/>
    <lineage>
        <taxon>Bacteria</taxon>
        <taxon>Pseudomonadati</taxon>
        <taxon>Pseudomonadota</taxon>
        <taxon>Alphaproteobacteria</taxon>
        <taxon>Hyphomicrobiales</taxon>
        <taxon>Xanthobacteraceae</taxon>
        <taxon>Pseudolabrys</taxon>
    </lineage>
</organism>
<dbReference type="PANTHER" id="PTHR33121">
    <property type="entry name" value="CYCLIC DI-GMP PHOSPHODIESTERASE PDEF"/>
    <property type="match status" value="1"/>
</dbReference>
<keyword evidence="5" id="KW-1185">Reference proteome</keyword>
<dbReference type="SMART" id="SM00267">
    <property type="entry name" value="GGDEF"/>
    <property type="match status" value="1"/>
</dbReference>
<dbReference type="PROSITE" id="PS50887">
    <property type="entry name" value="GGDEF"/>
    <property type="match status" value="1"/>
</dbReference>
<proteinExistence type="predicted"/>
<dbReference type="Pfam" id="PF00563">
    <property type="entry name" value="EAL"/>
    <property type="match status" value="1"/>
</dbReference>
<accession>A0A345ZTU8</accession>
<name>A0A345ZTU8_9HYPH</name>
<evidence type="ECO:0000259" key="2">
    <source>
        <dbReference type="PROSITE" id="PS50883"/>
    </source>
</evidence>
<dbReference type="SMART" id="SM00052">
    <property type="entry name" value="EAL"/>
    <property type="match status" value="1"/>
</dbReference>
<dbReference type="SUPFAM" id="SSF55073">
    <property type="entry name" value="Nucleotide cyclase"/>
    <property type="match status" value="1"/>
</dbReference>
<sequence length="575" mass="62146">MGAVAMAAGYGFARQSDDRLLAEQRASLRAATAEFRAVFGQGGEIDPRFVRMVEQGAGIRGLKFESDPPPGPFESQPVMDTQGRIAGFFTWQRSRPMTQMMNRLMPGIGAITLLLLTFAGVFMFQLVRARRALAVSEEVARRAGDVDKLTGLPNHAKTLELLDLALAEREEGEVTTFALIQLDGMEDITAHLGVLGSDELIDAVAKRLKDSLPPQATCGRIGSNEFAVALTAAEVIDAEYIVRGALEAVMRPHWIDTVVRVSAHAGFAQAPAHAGTRGELVRRAELAVRAAAKKGPGALVAFEPAIDTISNDQRFIHRELPRALSANELELHYQPIVTASGGKIVGVEALLRWTHATRGPIPPATFIPVAEQMGLMDTLGAFVLRRALQETKRWPDLYVAVNLSPLQVRDRAIIDLVRTSLEESGVPPQRLMLEITEGVLIDNPDEMVKRIEDLHGLGVRIALDDFGSGYSNLGYLQRFPLDKLKIDRSFVLALGTSANGGVLIQAIVALGRALGLSTTVEGVETEQQRVLLRLAGCDEMQGYLFAKPAPAKAIDKLLAQAKQAGEPPAAKSLTA</sequence>
<dbReference type="InterPro" id="IPR000160">
    <property type="entry name" value="GGDEF_dom"/>
</dbReference>